<dbReference type="InterPro" id="IPR051414">
    <property type="entry name" value="Adenylate-forming_Reductase"/>
</dbReference>
<dbReference type="PANTHER" id="PTHR43439">
    <property type="entry name" value="PHENYLACETATE-COENZYME A LIGASE"/>
    <property type="match status" value="1"/>
</dbReference>
<evidence type="ECO:0000256" key="1">
    <source>
        <dbReference type="ARBA" id="ARBA00022450"/>
    </source>
</evidence>
<evidence type="ECO:0000256" key="2">
    <source>
        <dbReference type="ARBA" id="ARBA00022553"/>
    </source>
</evidence>
<gene>
    <name evidence="4" type="ORF">BDV39DRAFT_210772</name>
</gene>
<keyword evidence="5" id="KW-1185">Reference proteome</keyword>
<dbReference type="SUPFAM" id="SSF56801">
    <property type="entry name" value="Acetyl-CoA synthetase-like"/>
    <property type="match status" value="1"/>
</dbReference>
<name>A0A5N6WKR6_9EURO</name>
<protein>
    <recommendedName>
        <fullName evidence="6">Carrier domain-containing protein</fullName>
    </recommendedName>
</protein>
<evidence type="ECO:0008006" key="6">
    <source>
        <dbReference type="Google" id="ProtNLM"/>
    </source>
</evidence>
<proteinExistence type="predicted"/>
<evidence type="ECO:0000313" key="5">
    <source>
        <dbReference type="Proteomes" id="UP000325945"/>
    </source>
</evidence>
<keyword evidence="1" id="KW-0596">Phosphopantetheine</keyword>
<dbReference type="Pfam" id="PF23562">
    <property type="entry name" value="AMP-binding_C_3"/>
    <property type="match status" value="1"/>
</dbReference>
<keyword evidence="2" id="KW-0597">Phosphoprotein</keyword>
<dbReference type="PANTHER" id="PTHR43439:SF2">
    <property type="entry name" value="ENZYME, PUTATIVE (JCVI)-RELATED"/>
    <property type="match status" value="1"/>
</dbReference>
<accession>A0A5N6WKR6</accession>
<feature type="region of interest" description="Disordered" evidence="3">
    <location>
        <begin position="255"/>
        <end position="276"/>
    </location>
</feature>
<sequence>MGWLPTLVPESKEDWAYFEWSPSYGIEMQARGDDLFEMAIPRREHSRIMQAIFHTFPDPHVYRNNDLYTRHLTKPDLGKFHGRFHDMFILSNGAKPNPVNLEKPIEGYPLVSGAVVVVMSHNAFIEEVWPTAQETNRFVAAHGRILKERIGLVSNAKPFKTTAEGTVQRQAILQDYEQEINAIYDADLAFDLDVPFPDAIYRSSIVKYVYQIVSRTSGKSCFLNDQNIYNAGLDSLTMIQIATILQRGLQLHRPDTEEGTITPQAVYANPTDPKTK</sequence>
<dbReference type="EMBL" id="ML741871">
    <property type="protein sequence ID" value="KAE8321373.1"/>
    <property type="molecule type" value="Genomic_DNA"/>
</dbReference>
<dbReference type="Proteomes" id="UP000325945">
    <property type="component" value="Unassembled WGS sequence"/>
</dbReference>
<evidence type="ECO:0000313" key="4">
    <source>
        <dbReference type="EMBL" id="KAE8321373.1"/>
    </source>
</evidence>
<evidence type="ECO:0000256" key="3">
    <source>
        <dbReference type="SAM" id="MobiDB-lite"/>
    </source>
</evidence>
<organism evidence="4 5">
    <name type="scientific">Aspergillus sergii</name>
    <dbReference type="NCBI Taxonomy" id="1034303"/>
    <lineage>
        <taxon>Eukaryota</taxon>
        <taxon>Fungi</taxon>
        <taxon>Dikarya</taxon>
        <taxon>Ascomycota</taxon>
        <taxon>Pezizomycotina</taxon>
        <taxon>Eurotiomycetes</taxon>
        <taxon>Eurotiomycetidae</taxon>
        <taxon>Eurotiales</taxon>
        <taxon>Aspergillaceae</taxon>
        <taxon>Aspergillus</taxon>
        <taxon>Aspergillus subgen. Circumdati</taxon>
    </lineage>
</organism>
<dbReference type="AlphaFoldDB" id="A0A5N6WKR6"/>
<reference evidence="5" key="1">
    <citation type="submission" date="2019-04" db="EMBL/GenBank/DDBJ databases">
        <title>Friends and foes A comparative genomics studyof 23 Aspergillus species from section Flavi.</title>
        <authorList>
            <consortium name="DOE Joint Genome Institute"/>
            <person name="Kjaerbolling I."/>
            <person name="Vesth T."/>
            <person name="Frisvad J.C."/>
            <person name="Nybo J.L."/>
            <person name="Theobald S."/>
            <person name="Kildgaard S."/>
            <person name="Isbrandt T."/>
            <person name="Kuo A."/>
            <person name="Sato A."/>
            <person name="Lyhne E.K."/>
            <person name="Kogle M.E."/>
            <person name="Wiebenga A."/>
            <person name="Kun R.S."/>
            <person name="Lubbers R.J."/>
            <person name="Makela M.R."/>
            <person name="Barry K."/>
            <person name="Chovatia M."/>
            <person name="Clum A."/>
            <person name="Daum C."/>
            <person name="Haridas S."/>
            <person name="He G."/>
            <person name="LaButti K."/>
            <person name="Lipzen A."/>
            <person name="Mondo S."/>
            <person name="Riley R."/>
            <person name="Salamov A."/>
            <person name="Simmons B.A."/>
            <person name="Magnuson J.K."/>
            <person name="Henrissat B."/>
            <person name="Mortensen U.H."/>
            <person name="Larsen T.O."/>
            <person name="Devries R.P."/>
            <person name="Grigoriev I.V."/>
            <person name="Machida M."/>
            <person name="Baker S.E."/>
            <person name="Andersen M.R."/>
        </authorList>
    </citation>
    <scope>NUCLEOTIDE SEQUENCE [LARGE SCALE GENOMIC DNA]</scope>
    <source>
        <strain evidence="5">CBS 130017</strain>
    </source>
</reference>